<gene>
    <name evidence="2" type="ORF">H9717_05610</name>
</gene>
<evidence type="ECO:0000256" key="1">
    <source>
        <dbReference type="SAM" id="MobiDB-lite"/>
    </source>
</evidence>
<comment type="caution">
    <text evidence="2">The sequence shown here is derived from an EMBL/GenBank/DDBJ whole genome shotgun (WGS) entry which is preliminary data.</text>
</comment>
<evidence type="ECO:0000313" key="3">
    <source>
        <dbReference type="Proteomes" id="UP000886858"/>
    </source>
</evidence>
<evidence type="ECO:0000313" key="2">
    <source>
        <dbReference type="EMBL" id="HJA92577.1"/>
    </source>
</evidence>
<organism evidence="2 3">
    <name type="scientific">Candidatus Eisenbergiella merdipullorum</name>
    <dbReference type="NCBI Taxonomy" id="2838553"/>
    <lineage>
        <taxon>Bacteria</taxon>
        <taxon>Bacillati</taxon>
        <taxon>Bacillota</taxon>
        <taxon>Clostridia</taxon>
        <taxon>Lachnospirales</taxon>
        <taxon>Lachnospiraceae</taxon>
        <taxon>Eisenbergiella</taxon>
    </lineage>
</organism>
<protein>
    <submittedName>
        <fullName evidence="2">Uncharacterized protein</fullName>
    </submittedName>
</protein>
<sequence>CPGRKIFSQSFLIKLLHSLDHLIQPHGDHAEDEDGGDHHIQLEQAGCGGEKIGQPTEILPAFLNGLPSNTADGKIKNIRTGNSLRDKALSVRYAVPGKRRAQNDEWF</sequence>
<proteinExistence type="predicted"/>
<name>A0A9D2KYJ9_9FIRM</name>
<reference evidence="2" key="1">
    <citation type="journal article" date="2021" name="PeerJ">
        <title>Extensive microbial diversity within the chicken gut microbiome revealed by metagenomics and culture.</title>
        <authorList>
            <person name="Gilroy R."/>
            <person name="Ravi A."/>
            <person name="Getino M."/>
            <person name="Pursley I."/>
            <person name="Horton D.L."/>
            <person name="Alikhan N.F."/>
            <person name="Baker D."/>
            <person name="Gharbi K."/>
            <person name="Hall N."/>
            <person name="Watson M."/>
            <person name="Adriaenssens E.M."/>
            <person name="Foster-Nyarko E."/>
            <person name="Jarju S."/>
            <person name="Secka A."/>
            <person name="Antonio M."/>
            <person name="Oren A."/>
            <person name="Chaudhuri R.R."/>
            <person name="La Ragione R."/>
            <person name="Hildebrand F."/>
            <person name="Pallen M.J."/>
        </authorList>
    </citation>
    <scope>NUCLEOTIDE SEQUENCE</scope>
    <source>
        <strain evidence="2">CHK179-7159</strain>
    </source>
</reference>
<reference evidence="2" key="2">
    <citation type="submission" date="2021-04" db="EMBL/GenBank/DDBJ databases">
        <authorList>
            <person name="Gilroy R."/>
        </authorList>
    </citation>
    <scope>NUCLEOTIDE SEQUENCE</scope>
    <source>
        <strain evidence="2">CHK179-7159</strain>
    </source>
</reference>
<dbReference type="AlphaFoldDB" id="A0A9D2KYJ9"/>
<dbReference type="EMBL" id="DWYY01000059">
    <property type="protein sequence ID" value="HJA92577.1"/>
    <property type="molecule type" value="Genomic_DNA"/>
</dbReference>
<accession>A0A9D2KYJ9</accession>
<feature type="non-terminal residue" evidence="2">
    <location>
        <position position="1"/>
    </location>
</feature>
<feature type="region of interest" description="Disordered" evidence="1">
    <location>
        <begin position="26"/>
        <end position="51"/>
    </location>
</feature>
<dbReference type="Proteomes" id="UP000886858">
    <property type="component" value="Unassembled WGS sequence"/>
</dbReference>